<feature type="region of interest" description="Disordered" evidence="1">
    <location>
        <begin position="24"/>
        <end position="43"/>
    </location>
</feature>
<accession>A0A7J6H4L0</accession>
<dbReference type="EMBL" id="JAATIQ010000066">
    <property type="protein sequence ID" value="KAF4389891.1"/>
    <property type="molecule type" value="Genomic_DNA"/>
</dbReference>
<evidence type="ECO:0000313" key="5">
    <source>
        <dbReference type="Proteomes" id="UP000583929"/>
    </source>
</evidence>
<organism evidence="3 5">
    <name type="scientific">Cannabis sativa</name>
    <name type="common">Hemp</name>
    <name type="synonym">Marijuana</name>
    <dbReference type="NCBI Taxonomy" id="3483"/>
    <lineage>
        <taxon>Eukaryota</taxon>
        <taxon>Viridiplantae</taxon>
        <taxon>Streptophyta</taxon>
        <taxon>Embryophyta</taxon>
        <taxon>Tracheophyta</taxon>
        <taxon>Spermatophyta</taxon>
        <taxon>Magnoliopsida</taxon>
        <taxon>eudicotyledons</taxon>
        <taxon>Gunneridae</taxon>
        <taxon>Pentapetalae</taxon>
        <taxon>rosids</taxon>
        <taxon>fabids</taxon>
        <taxon>Rosales</taxon>
        <taxon>Cannabaceae</taxon>
        <taxon>Cannabis</taxon>
    </lineage>
</organism>
<evidence type="ECO:0000313" key="4">
    <source>
        <dbReference type="Proteomes" id="UP000525078"/>
    </source>
</evidence>
<dbReference type="EMBL" id="JAATIP010000174">
    <property type="protein sequence ID" value="KAF4363612.1"/>
    <property type="molecule type" value="Genomic_DNA"/>
</dbReference>
<evidence type="ECO:0000313" key="2">
    <source>
        <dbReference type="EMBL" id="KAF4363612.1"/>
    </source>
</evidence>
<dbReference type="Proteomes" id="UP000525078">
    <property type="component" value="Unassembled WGS sequence"/>
</dbReference>
<gene>
    <name evidence="2" type="ORF">F8388_002153</name>
    <name evidence="3" type="ORF">G4B88_024172</name>
</gene>
<dbReference type="Proteomes" id="UP000583929">
    <property type="component" value="Unassembled WGS sequence"/>
</dbReference>
<dbReference type="AlphaFoldDB" id="A0A7J6H4L0"/>
<protein>
    <submittedName>
        <fullName evidence="3">Uncharacterized protein</fullName>
    </submittedName>
</protein>
<evidence type="ECO:0000313" key="3">
    <source>
        <dbReference type="EMBL" id="KAF4389891.1"/>
    </source>
</evidence>
<keyword evidence="5" id="KW-1185">Reference proteome</keyword>
<comment type="caution">
    <text evidence="3">The sequence shown here is derived from an EMBL/GenBank/DDBJ whole genome shotgun (WGS) entry which is preliminary data.</text>
</comment>
<evidence type="ECO:0000256" key="1">
    <source>
        <dbReference type="SAM" id="MobiDB-lite"/>
    </source>
</evidence>
<proteinExistence type="predicted"/>
<name>A0A7J6H4L0_CANSA</name>
<sequence length="131" mass="15036">MIHFRCLEKGSQCSQQQDHLCKSLSTTANPRPRGSESRASRRSIAGEILTPTLFTPMAEATASTTWIKNLQRFSIDPPYWILRFTMSFYWNLFNHRVISRIRSGSGSNRLEAQDTIQMTPLHGQHAKVDRK</sequence>
<reference evidence="4 5" key="1">
    <citation type="journal article" date="2020" name="bioRxiv">
        <title>Sequence and annotation of 42 cannabis genomes reveals extensive copy number variation in cannabinoid synthesis and pathogen resistance genes.</title>
        <authorList>
            <person name="Mckernan K.J."/>
            <person name="Helbert Y."/>
            <person name="Kane L.T."/>
            <person name="Ebling H."/>
            <person name="Zhang L."/>
            <person name="Liu B."/>
            <person name="Eaton Z."/>
            <person name="Mclaughlin S."/>
            <person name="Kingan S."/>
            <person name="Baybayan P."/>
            <person name="Concepcion G."/>
            <person name="Jordan M."/>
            <person name="Riva A."/>
            <person name="Barbazuk W."/>
            <person name="Harkins T."/>
        </authorList>
    </citation>
    <scope>NUCLEOTIDE SEQUENCE [LARGE SCALE GENOMIC DNA]</scope>
    <source>
        <strain evidence="4 5">cv. Jamaican Lion 4</strain>
        <strain evidence="3">Father</strain>
        <strain evidence="2">Mother</strain>
        <tissue evidence="3">Leaf</tissue>
    </source>
</reference>